<evidence type="ECO:0000313" key="3">
    <source>
        <dbReference type="Proteomes" id="UP000288197"/>
    </source>
</evidence>
<dbReference type="AlphaFoldDB" id="A0A430AB41"/>
<dbReference type="SUPFAM" id="SSF160904">
    <property type="entry name" value="Jann2411-like"/>
    <property type="match status" value="1"/>
</dbReference>
<dbReference type="Proteomes" id="UP000288197">
    <property type="component" value="Unassembled WGS sequence"/>
</dbReference>
<protein>
    <recommendedName>
        <fullName evidence="1">Zinc finger CGNR domain-containing protein</fullName>
    </recommendedName>
</protein>
<keyword evidence="3" id="KW-1185">Reference proteome</keyword>
<dbReference type="InterPro" id="IPR023286">
    <property type="entry name" value="ABATE_dom_sf"/>
</dbReference>
<proteinExistence type="predicted"/>
<dbReference type="InterPro" id="IPR010852">
    <property type="entry name" value="ABATE"/>
</dbReference>
<evidence type="ECO:0000313" key="2">
    <source>
        <dbReference type="EMBL" id="RSU04430.1"/>
    </source>
</evidence>
<reference evidence="2 3" key="1">
    <citation type="submission" date="2017-05" db="EMBL/GenBank/DDBJ databases">
        <title>Vagococcus spp. assemblies.</title>
        <authorList>
            <person name="Gulvik C.A."/>
        </authorList>
    </citation>
    <scope>NUCLEOTIDE SEQUENCE [LARGE SCALE GENOMIC DNA]</scope>
    <source>
        <strain evidence="2 3">NCFB 2497</strain>
    </source>
</reference>
<dbReference type="PANTHER" id="PTHR35525">
    <property type="entry name" value="BLL6575 PROTEIN"/>
    <property type="match status" value="1"/>
</dbReference>
<organism evidence="2 3">
    <name type="scientific">Vagococcus fluvialis</name>
    <dbReference type="NCBI Taxonomy" id="2738"/>
    <lineage>
        <taxon>Bacteria</taxon>
        <taxon>Bacillati</taxon>
        <taxon>Bacillota</taxon>
        <taxon>Bacilli</taxon>
        <taxon>Lactobacillales</taxon>
        <taxon>Enterococcaceae</taxon>
        <taxon>Vagococcus</taxon>
    </lineage>
</organism>
<gene>
    <name evidence="2" type="ORF">CBF32_03360</name>
</gene>
<name>A0A430AB41_9ENTE</name>
<dbReference type="Pfam" id="PF11706">
    <property type="entry name" value="zf-CGNR"/>
    <property type="match status" value="1"/>
</dbReference>
<sequence>MIILLIMRCISMKNDFPNITENLVLNFCNTKILKQGKLVDLFNTIDSFKLWLEIPIDKNEDYNRQLSVMYSCLDTSLNIEDVKQLREELSKIFTRVINDADTIDDVKSEIESFIGSSPFTLIFVDNDPLMIPVEKGIIGIKTILFLSLVSLIQSDELKKLAKCANEECPLFFINQSGRRKWCSMKLCGNRNKVEKFLNKTK</sequence>
<feature type="domain" description="Zinc finger CGNR" evidence="1">
    <location>
        <begin position="160"/>
        <end position="196"/>
    </location>
</feature>
<dbReference type="OrthoDB" id="123307at2"/>
<dbReference type="EMBL" id="NGJX01000002">
    <property type="protein sequence ID" value="RSU04430.1"/>
    <property type="molecule type" value="Genomic_DNA"/>
</dbReference>
<dbReference type="InterPro" id="IPR021005">
    <property type="entry name" value="Znf_CGNR"/>
</dbReference>
<accession>A0A430AB41</accession>
<comment type="caution">
    <text evidence="2">The sequence shown here is derived from an EMBL/GenBank/DDBJ whole genome shotgun (WGS) entry which is preliminary data.</text>
</comment>
<dbReference type="PANTHER" id="PTHR35525:SF3">
    <property type="entry name" value="BLL6575 PROTEIN"/>
    <property type="match status" value="1"/>
</dbReference>
<dbReference type="Gene3D" id="1.10.3300.10">
    <property type="entry name" value="Jann2411-like domain"/>
    <property type="match status" value="1"/>
</dbReference>
<evidence type="ECO:0000259" key="1">
    <source>
        <dbReference type="Pfam" id="PF11706"/>
    </source>
</evidence>